<dbReference type="InterPro" id="IPR012480">
    <property type="entry name" value="Hepar_II_III_C"/>
</dbReference>
<keyword evidence="9" id="KW-1185">Reference proteome</keyword>
<dbReference type="EMBL" id="BMXF01000006">
    <property type="protein sequence ID" value="GHB84815.1"/>
    <property type="molecule type" value="Genomic_DNA"/>
</dbReference>
<evidence type="ECO:0000313" key="9">
    <source>
        <dbReference type="Proteomes" id="UP000598271"/>
    </source>
</evidence>
<dbReference type="Proteomes" id="UP000598271">
    <property type="component" value="Unassembled WGS sequence"/>
</dbReference>
<dbReference type="InterPro" id="IPR008397">
    <property type="entry name" value="Alginate_lyase_dom"/>
</dbReference>
<evidence type="ECO:0000256" key="5">
    <source>
        <dbReference type="SAM" id="SignalP"/>
    </source>
</evidence>
<evidence type="ECO:0000313" key="8">
    <source>
        <dbReference type="EMBL" id="GHB84815.1"/>
    </source>
</evidence>
<dbReference type="Pfam" id="PF05426">
    <property type="entry name" value="Alginate_lyase"/>
    <property type="match status" value="1"/>
</dbReference>
<feature type="chain" id="PRO_5035191424" description="Alginate lyase" evidence="5">
    <location>
        <begin position="28"/>
        <end position="743"/>
    </location>
</feature>
<dbReference type="Gene3D" id="2.70.98.70">
    <property type="match status" value="1"/>
</dbReference>
<dbReference type="AlphaFoldDB" id="A0A8J3GBW7"/>
<dbReference type="GO" id="GO:0016829">
    <property type="term" value="F:lyase activity"/>
    <property type="evidence" value="ECO:0007669"/>
    <property type="project" value="UniProtKB-KW"/>
</dbReference>
<name>A0A8J3GBW7_9BACT</name>
<protein>
    <recommendedName>
        <fullName evidence="10">Alginate lyase</fullName>
    </recommendedName>
</protein>
<reference evidence="8 9" key="1">
    <citation type="journal article" date="2014" name="Int. J. Syst. Evol. Microbiol.">
        <title>Complete genome sequence of Corynebacterium casei LMG S-19264T (=DSM 44701T), isolated from a smear-ripened cheese.</title>
        <authorList>
            <consortium name="US DOE Joint Genome Institute (JGI-PGF)"/>
            <person name="Walter F."/>
            <person name="Albersmeier A."/>
            <person name="Kalinowski J."/>
            <person name="Ruckert C."/>
        </authorList>
    </citation>
    <scope>NUCLEOTIDE SEQUENCE [LARGE SCALE GENOMIC DNA]</scope>
    <source>
        <strain evidence="8 9">KCTC 12866</strain>
    </source>
</reference>
<accession>A0A8J3GBW7</accession>
<dbReference type="InterPro" id="IPR008929">
    <property type="entry name" value="Chondroitin_lyas"/>
</dbReference>
<evidence type="ECO:0000256" key="3">
    <source>
        <dbReference type="ARBA" id="ARBA00022764"/>
    </source>
</evidence>
<sequence>MLFTYSYSLLKMMRLLLLLLLCLPALAQEPDRHPSLLSRPADMVAVRKGLAQYPLLGKSYAAMQEIADQGLATPMDVPVPVDPAGGYTHEQHKRNYYAMQAAGLCYSISKDKKYAMFVRDMLLQYSRMIPGLKNHPQARGSSPGRLFHQALNDCNWLAYSIQGYDAVYETLTTEERKKIENGAFRPMCRFLTEDLKPWFNLVHNHGVWAVAAVGMTGYVLKDQDLVQKALLGTEKDGKGGFLAQMSTLFSPDGYYTEGPYYVRYALLPFFWFAQAIENNEPSQRIFEYRNQILKKAFYATLQLTNSDGKFYPLNDALKEKGWDTQELVSALAITFQRYGIDPSLRQLAVQQGRVLLNAGGVEVAKLVKTTTKEVTDFVRKSVLYSDGPEGKSGGLAILRSGAGDEQSSVVFKYTAHGLSHGHFDKLMLAFYDEGREILTDYGAARFLNVEPKFGGRYLPENDSFAMQTIAHNTVTVDEKPHFGGKEKAAEEESGELYFADINQPSAQIVSARANTAYSDVKLQRTLLLYRESAQDKPIVVDIFRVNAEKAHQYDLPFYYAGHLIETSFPYQPFLTSRQTLGKNNGYQHLWVEAEATPKTSPATLTWLNNSRFYSVTTATDSTARLFLTRIGANDPSFNLRPEPAMIVRQKWARGGSFLSVIEPHGQFDPTAETASGAQSAIAGLRLLHDSPEATIVEVAYRNGRKFRLAVANQDPDGQQSHQVRLSDGDFAWKGYYQIKNINK</sequence>
<evidence type="ECO:0008006" key="10">
    <source>
        <dbReference type="Google" id="ProtNLM"/>
    </source>
</evidence>
<comment type="subcellular location">
    <subcellularLocation>
        <location evidence="1">Periplasm</location>
    </subcellularLocation>
</comment>
<keyword evidence="2 5" id="KW-0732">Signal</keyword>
<gene>
    <name evidence="8" type="ORF">GCM10007390_45030</name>
</gene>
<evidence type="ECO:0000256" key="2">
    <source>
        <dbReference type="ARBA" id="ARBA00022729"/>
    </source>
</evidence>
<comment type="caution">
    <text evidence="8">The sequence shown here is derived from an EMBL/GenBank/DDBJ whole genome shotgun (WGS) entry which is preliminary data.</text>
</comment>
<evidence type="ECO:0000256" key="4">
    <source>
        <dbReference type="ARBA" id="ARBA00023239"/>
    </source>
</evidence>
<dbReference type="Gene3D" id="1.50.10.100">
    <property type="entry name" value="Chondroitin AC/alginate lyase"/>
    <property type="match status" value="1"/>
</dbReference>
<feature type="domain" description="Heparinase II/III-like C-terminal" evidence="7">
    <location>
        <begin position="387"/>
        <end position="645"/>
    </location>
</feature>
<dbReference type="PANTHER" id="PTHR39210">
    <property type="entry name" value="HEPARIN-SULFATE LYASE"/>
    <property type="match status" value="1"/>
</dbReference>
<keyword evidence="4" id="KW-0456">Lyase</keyword>
<dbReference type="SUPFAM" id="SSF48230">
    <property type="entry name" value="Chondroitin AC/alginate lyase"/>
    <property type="match status" value="1"/>
</dbReference>
<evidence type="ECO:0000256" key="1">
    <source>
        <dbReference type="ARBA" id="ARBA00004418"/>
    </source>
</evidence>
<keyword evidence="3" id="KW-0574">Periplasm</keyword>
<evidence type="ECO:0000259" key="6">
    <source>
        <dbReference type="Pfam" id="PF05426"/>
    </source>
</evidence>
<feature type="domain" description="Alginate lyase" evidence="6">
    <location>
        <begin position="91"/>
        <end position="304"/>
    </location>
</feature>
<dbReference type="Pfam" id="PF07940">
    <property type="entry name" value="Hepar_II_III_C"/>
    <property type="match status" value="1"/>
</dbReference>
<dbReference type="PANTHER" id="PTHR39210:SF1">
    <property type="entry name" value="HEPARIN-SULFATE LYASE"/>
    <property type="match status" value="1"/>
</dbReference>
<organism evidence="8 9">
    <name type="scientific">Persicitalea jodogahamensis</name>
    <dbReference type="NCBI Taxonomy" id="402147"/>
    <lineage>
        <taxon>Bacteria</taxon>
        <taxon>Pseudomonadati</taxon>
        <taxon>Bacteroidota</taxon>
        <taxon>Cytophagia</taxon>
        <taxon>Cytophagales</taxon>
        <taxon>Spirosomataceae</taxon>
        <taxon>Persicitalea</taxon>
    </lineage>
</organism>
<feature type="signal peptide" evidence="5">
    <location>
        <begin position="1"/>
        <end position="27"/>
    </location>
</feature>
<evidence type="ECO:0000259" key="7">
    <source>
        <dbReference type="Pfam" id="PF07940"/>
    </source>
</evidence>
<proteinExistence type="predicted"/>
<dbReference type="GO" id="GO:0042597">
    <property type="term" value="C:periplasmic space"/>
    <property type="evidence" value="ECO:0007669"/>
    <property type="project" value="UniProtKB-SubCell"/>
</dbReference>